<gene>
    <name evidence="3" type="ORF">GS18_0220960</name>
</gene>
<protein>
    <recommendedName>
        <fullName evidence="2">YtkA-like domain-containing protein</fullName>
    </recommendedName>
</protein>
<organism evidence="3 4">
    <name type="scientific">Metabacillus indicus</name>
    <name type="common">Bacillus indicus</name>
    <dbReference type="NCBI Taxonomy" id="246786"/>
    <lineage>
        <taxon>Bacteria</taxon>
        <taxon>Bacillati</taxon>
        <taxon>Bacillota</taxon>
        <taxon>Bacilli</taxon>
        <taxon>Bacillales</taxon>
        <taxon>Bacillaceae</taxon>
        <taxon>Metabacillus</taxon>
    </lineage>
</organism>
<keyword evidence="1" id="KW-0732">Signal</keyword>
<evidence type="ECO:0000313" key="4">
    <source>
        <dbReference type="Proteomes" id="UP000028549"/>
    </source>
</evidence>
<feature type="signal peptide" evidence="1">
    <location>
        <begin position="1"/>
        <end position="19"/>
    </location>
</feature>
<evidence type="ECO:0000313" key="3">
    <source>
        <dbReference type="EMBL" id="KEZ47307.1"/>
    </source>
</evidence>
<evidence type="ECO:0000259" key="2">
    <source>
        <dbReference type="Pfam" id="PF13115"/>
    </source>
</evidence>
<dbReference type="AlphaFoldDB" id="A0A084GIZ5"/>
<reference evidence="3 4" key="1">
    <citation type="journal article" date="2005" name="Int. J. Syst. Evol. Microbiol.">
        <title>Bacillus cibi sp. nov., isolated from jeotgal, a traditional Korean fermented seafood.</title>
        <authorList>
            <person name="Yoon J.H."/>
            <person name="Lee C.H."/>
            <person name="Oh T.K."/>
        </authorList>
    </citation>
    <scope>NUCLEOTIDE SEQUENCE [LARGE SCALE GENOMIC DNA]</scope>
    <source>
        <strain evidence="3 4">DSM 16189</strain>
    </source>
</reference>
<name>A0A084GIZ5_METID</name>
<dbReference type="PROSITE" id="PS51257">
    <property type="entry name" value="PROKAR_LIPOPROTEIN"/>
    <property type="match status" value="1"/>
</dbReference>
<dbReference type="RefSeq" id="WP_029567272.1">
    <property type="nucleotide sequence ID" value="NZ_JNVC02000024.1"/>
</dbReference>
<dbReference type="EMBL" id="JNVC02000024">
    <property type="protein sequence ID" value="KEZ47307.1"/>
    <property type="molecule type" value="Genomic_DNA"/>
</dbReference>
<keyword evidence="4" id="KW-1185">Reference proteome</keyword>
<feature type="chain" id="PRO_5039496598" description="YtkA-like domain-containing protein" evidence="1">
    <location>
        <begin position="20"/>
        <end position="146"/>
    </location>
</feature>
<dbReference type="STRING" id="246786.GS18_0220960"/>
<proteinExistence type="predicted"/>
<dbReference type="Pfam" id="PF13115">
    <property type="entry name" value="YtkA"/>
    <property type="match status" value="1"/>
</dbReference>
<dbReference type="OrthoDB" id="2679563at2"/>
<sequence>MKRVAAGILLMSVFFVLFACSKGESEAEGSLMVHAEISVPEKISLNTEETLSVSVTQGNQAVEDASDVQFEIWKADSKEESEMIRAEHTGDGIYEVKKSFSEEGSYFVQTHVTARDLHVMPKKEFVVGKGTLTDKSEDKKEDYSHH</sequence>
<evidence type="ECO:0000256" key="1">
    <source>
        <dbReference type="SAM" id="SignalP"/>
    </source>
</evidence>
<accession>A0A084GIZ5</accession>
<comment type="caution">
    <text evidence="3">The sequence shown here is derived from an EMBL/GenBank/DDBJ whole genome shotgun (WGS) entry which is preliminary data.</text>
</comment>
<dbReference type="InterPro" id="IPR032693">
    <property type="entry name" value="YtkA-like_dom"/>
</dbReference>
<feature type="domain" description="YtkA-like" evidence="2">
    <location>
        <begin position="33"/>
        <end position="111"/>
    </location>
</feature>
<dbReference type="Proteomes" id="UP000028549">
    <property type="component" value="Unassembled WGS sequence"/>
</dbReference>